<organism evidence="1 2">
    <name type="scientific">Phtheirospermum japonicum</name>
    <dbReference type="NCBI Taxonomy" id="374723"/>
    <lineage>
        <taxon>Eukaryota</taxon>
        <taxon>Viridiplantae</taxon>
        <taxon>Streptophyta</taxon>
        <taxon>Embryophyta</taxon>
        <taxon>Tracheophyta</taxon>
        <taxon>Spermatophyta</taxon>
        <taxon>Magnoliopsida</taxon>
        <taxon>eudicotyledons</taxon>
        <taxon>Gunneridae</taxon>
        <taxon>Pentapetalae</taxon>
        <taxon>asterids</taxon>
        <taxon>lamiids</taxon>
        <taxon>Lamiales</taxon>
        <taxon>Orobanchaceae</taxon>
        <taxon>Orobanchaceae incertae sedis</taxon>
        <taxon>Phtheirospermum</taxon>
    </lineage>
</organism>
<evidence type="ECO:0000313" key="1">
    <source>
        <dbReference type="EMBL" id="GFP83478.1"/>
    </source>
</evidence>
<reference evidence="1" key="1">
    <citation type="submission" date="2020-07" db="EMBL/GenBank/DDBJ databases">
        <title>Ethylene signaling mediates host invasion by parasitic plants.</title>
        <authorList>
            <person name="Yoshida S."/>
        </authorList>
    </citation>
    <scope>NUCLEOTIDE SEQUENCE</scope>
    <source>
        <strain evidence="1">Okayama</strain>
    </source>
</reference>
<keyword evidence="2" id="KW-1185">Reference proteome</keyword>
<proteinExistence type="predicted"/>
<dbReference type="Proteomes" id="UP000653305">
    <property type="component" value="Unassembled WGS sequence"/>
</dbReference>
<accession>A0A830BEC9</accession>
<name>A0A830BEC9_9LAMI</name>
<dbReference type="AlphaFoldDB" id="A0A830BEC9"/>
<protein>
    <submittedName>
        <fullName evidence="1">Uncharacterized protein</fullName>
    </submittedName>
</protein>
<sequence length="100" mass="10838">MVGQSSSYQSSCSSSLTVMTTEGMKLKPTQLTLSQKEGQSLIVQDNWGAGMRSVTDATGIGSMANFSLGRQCACLLEEWKRWVISAALPNNHRQDPDNAL</sequence>
<comment type="caution">
    <text evidence="1">The sequence shown here is derived from an EMBL/GenBank/DDBJ whole genome shotgun (WGS) entry which is preliminary data.</text>
</comment>
<dbReference type="EMBL" id="BMAC01000064">
    <property type="protein sequence ID" value="GFP83478.1"/>
    <property type="molecule type" value="Genomic_DNA"/>
</dbReference>
<gene>
    <name evidence="1" type="ORF">PHJA_000491200</name>
</gene>
<evidence type="ECO:0000313" key="2">
    <source>
        <dbReference type="Proteomes" id="UP000653305"/>
    </source>
</evidence>